<feature type="transmembrane region" description="Helical" evidence="1">
    <location>
        <begin position="71"/>
        <end position="89"/>
    </location>
</feature>
<evidence type="ECO:0000256" key="1">
    <source>
        <dbReference type="SAM" id="Phobius"/>
    </source>
</evidence>
<gene>
    <name evidence="2" type="ORF">CO661_11900</name>
</gene>
<feature type="transmembrane region" description="Helical" evidence="1">
    <location>
        <begin position="47"/>
        <end position="65"/>
    </location>
</feature>
<evidence type="ECO:0000313" key="3">
    <source>
        <dbReference type="Proteomes" id="UP000220353"/>
    </source>
</evidence>
<evidence type="ECO:0008006" key="4">
    <source>
        <dbReference type="Google" id="ProtNLM"/>
    </source>
</evidence>
<proteinExistence type="predicted"/>
<comment type="caution">
    <text evidence="2">The sequence shown here is derived from an EMBL/GenBank/DDBJ whole genome shotgun (WGS) entry which is preliminary data.</text>
</comment>
<organism evidence="2 3">
    <name type="scientific">Rhizobium fredii</name>
    <name type="common">Sinorhizobium fredii</name>
    <dbReference type="NCBI Taxonomy" id="380"/>
    <lineage>
        <taxon>Bacteria</taxon>
        <taxon>Pseudomonadati</taxon>
        <taxon>Pseudomonadota</taxon>
        <taxon>Alphaproteobacteria</taxon>
        <taxon>Hyphomicrobiales</taxon>
        <taxon>Rhizobiaceae</taxon>
        <taxon>Sinorhizobium/Ensifer group</taxon>
        <taxon>Sinorhizobium</taxon>
    </lineage>
</organism>
<protein>
    <recommendedName>
        <fullName evidence="4">Transmembrane protein</fullName>
    </recommendedName>
</protein>
<evidence type="ECO:0000313" key="2">
    <source>
        <dbReference type="EMBL" id="PDT47658.1"/>
    </source>
</evidence>
<keyword evidence="1" id="KW-1133">Transmembrane helix</keyword>
<reference evidence="2 3" key="1">
    <citation type="submission" date="2017-09" db="EMBL/GenBank/DDBJ databases">
        <title>Comparative genomics of rhizobia isolated from Phaseolus vulgaris in China.</title>
        <authorList>
            <person name="Tong W."/>
        </authorList>
    </citation>
    <scope>NUCLEOTIDE SEQUENCE [LARGE SCALE GENOMIC DNA]</scope>
    <source>
        <strain evidence="2 3">PCH1</strain>
    </source>
</reference>
<keyword evidence="1" id="KW-0472">Membrane</keyword>
<dbReference type="Proteomes" id="UP000220353">
    <property type="component" value="Unassembled WGS sequence"/>
</dbReference>
<dbReference type="AlphaFoldDB" id="A0A2A6LZ75"/>
<name>A0A2A6LZ75_RHIFR</name>
<accession>A0A2A6LZ75</accession>
<dbReference type="EMBL" id="NWTC01000008">
    <property type="protein sequence ID" value="PDT47658.1"/>
    <property type="molecule type" value="Genomic_DNA"/>
</dbReference>
<sequence>MPAWADTDVDEEPSSFSPTLVYVVAMSAPQIIEHDSKEPKIDRRPESFRLMFIVVAVAWGCLLYAYNVDFLSVGLGAFTGMIFMLWASVRFKHLW</sequence>
<keyword evidence="1" id="KW-0812">Transmembrane</keyword>